<evidence type="ECO:0000256" key="1">
    <source>
        <dbReference type="SAM" id="MobiDB-lite"/>
    </source>
</evidence>
<dbReference type="Pfam" id="PF14258">
    <property type="entry name" value="DUF4350"/>
    <property type="match status" value="1"/>
</dbReference>
<dbReference type="RefSeq" id="WP_115491798.1">
    <property type="nucleotide sequence ID" value="NZ_JACHWW010000001.1"/>
</dbReference>
<dbReference type="SUPFAM" id="SSF52317">
    <property type="entry name" value="Class I glutamine amidotransferase-like"/>
    <property type="match status" value="1"/>
</dbReference>
<keyword evidence="4" id="KW-1185">Reference proteome</keyword>
<feature type="region of interest" description="Disordered" evidence="1">
    <location>
        <begin position="158"/>
        <end position="177"/>
    </location>
</feature>
<gene>
    <name evidence="3" type="ORF">DL238_08140</name>
</gene>
<dbReference type="InterPro" id="IPR025646">
    <property type="entry name" value="DUF4350"/>
</dbReference>
<accession>A0A395LKL9</accession>
<evidence type="ECO:0000259" key="2">
    <source>
        <dbReference type="Pfam" id="PF14258"/>
    </source>
</evidence>
<comment type="caution">
    <text evidence="3">The sequence shown here is derived from an EMBL/GenBank/DDBJ whole genome shotgun (WGS) entry which is preliminary data.</text>
</comment>
<feature type="domain" description="DUF4350" evidence="2">
    <location>
        <begin position="60"/>
        <end position="240"/>
    </location>
</feature>
<sequence length="266" mass="27886">MAIAGVMAALLMAGTPGAPEAKDTRFGLMSSLPIYRMPQASVADALVVGGDATGVHWLRRVVEANNSLDPVDMLDPAGLARLDTLLLIQPRALTPAENVALDDWVRAGGKVLLVADPMLVSEPTFALGDPRNPQAIAVSGPILARWGLTLESEVDARHRADPGIGGDDPGIERDGTHRHADDEMLDLEGATIPVTLGGHFALRAPAGGAPADCELREARLIAVCDIGEGRAVLLADATMFERSPAPSDAPDAFWALMGMVRDEPGE</sequence>
<name>A0A395LKL9_9SPHN</name>
<dbReference type="Gene3D" id="3.40.50.880">
    <property type="match status" value="1"/>
</dbReference>
<dbReference type="OrthoDB" id="7390937at2"/>
<dbReference type="EMBL" id="QRBB01000001">
    <property type="protein sequence ID" value="RDS77576.1"/>
    <property type="molecule type" value="Genomic_DNA"/>
</dbReference>
<dbReference type="Proteomes" id="UP000254101">
    <property type="component" value="Unassembled WGS sequence"/>
</dbReference>
<proteinExistence type="predicted"/>
<organism evidence="3 4">
    <name type="scientific">Alteriqipengyuania lutimaris</name>
    <dbReference type="NCBI Taxonomy" id="1538146"/>
    <lineage>
        <taxon>Bacteria</taxon>
        <taxon>Pseudomonadati</taxon>
        <taxon>Pseudomonadota</taxon>
        <taxon>Alphaproteobacteria</taxon>
        <taxon>Sphingomonadales</taxon>
        <taxon>Erythrobacteraceae</taxon>
        <taxon>Alteriqipengyuania</taxon>
    </lineage>
</organism>
<evidence type="ECO:0000313" key="3">
    <source>
        <dbReference type="EMBL" id="RDS77576.1"/>
    </source>
</evidence>
<dbReference type="InterPro" id="IPR029062">
    <property type="entry name" value="Class_I_gatase-like"/>
</dbReference>
<protein>
    <recommendedName>
        <fullName evidence="2">DUF4350 domain-containing protein</fullName>
    </recommendedName>
</protein>
<dbReference type="AlphaFoldDB" id="A0A395LKL9"/>
<reference evidence="3 4" key="1">
    <citation type="submission" date="2018-07" db="EMBL/GenBank/DDBJ databases">
        <title>Erythrobacter nanhaiensis sp. nov., a novel member of the genus Erythrobacter isolated from the South China Sea.</title>
        <authorList>
            <person name="Chen X."/>
            <person name="Liu J."/>
        </authorList>
    </citation>
    <scope>NUCLEOTIDE SEQUENCE [LARGE SCALE GENOMIC DNA]</scope>
    <source>
        <strain evidence="3 4">S-5</strain>
    </source>
</reference>
<evidence type="ECO:0000313" key="4">
    <source>
        <dbReference type="Proteomes" id="UP000254101"/>
    </source>
</evidence>